<evidence type="ECO:0000313" key="7">
    <source>
        <dbReference type="EMBL" id="QIK63862.1"/>
    </source>
</evidence>
<dbReference type="Proteomes" id="UP000502677">
    <property type="component" value="Chromosome"/>
</dbReference>
<comment type="similarity">
    <text evidence="1">Belongs to the sigma-70 factor family. ECF subfamily.</text>
</comment>
<evidence type="ECO:0000256" key="4">
    <source>
        <dbReference type="ARBA" id="ARBA00023125"/>
    </source>
</evidence>
<accession>A0A6G7XH76</accession>
<dbReference type="InterPro" id="IPR014284">
    <property type="entry name" value="RNA_pol_sigma-70_dom"/>
</dbReference>
<dbReference type="GO" id="GO:0006352">
    <property type="term" value="P:DNA-templated transcription initiation"/>
    <property type="evidence" value="ECO:0007669"/>
    <property type="project" value="InterPro"/>
</dbReference>
<dbReference type="InterPro" id="IPR036388">
    <property type="entry name" value="WH-like_DNA-bd_sf"/>
</dbReference>
<dbReference type="InterPro" id="IPR013324">
    <property type="entry name" value="RNA_pol_sigma_r3/r4-like"/>
</dbReference>
<evidence type="ECO:0000256" key="1">
    <source>
        <dbReference type="ARBA" id="ARBA00010641"/>
    </source>
</evidence>
<feature type="domain" description="RNA polymerase sigma-70 region 2" evidence="6">
    <location>
        <begin position="28"/>
        <end position="96"/>
    </location>
</feature>
<dbReference type="Gene3D" id="1.10.1740.10">
    <property type="match status" value="1"/>
</dbReference>
<sequence length="201" mass="22493">MSEDVDGVSDVDLVDALRAGDTDAGGVLYNRHFQMAVRLARRTAPHPDEAEEIASEAFSRVFTVIRNGGGPTEAFSLYLRSAVRNTSISQLRYRARIKTLDDIEKVVVDHIPDHADDGHDIDSDLSAAFDSLPERYRRVLHARVLEGKSNRESAHDLDILPTTEAMVYMRARRALKKSYLETDGGRIRAALAALRKRRPTH</sequence>
<dbReference type="RefSeq" id="WP_166292202.1">
    <property type="nucleotide sequence ID" value="NZ_CP049863.1"/>
</dbReference>
<dbReference type="KEGG" id="lvi:G7068_12155"/>
<gene>
    <name evidence="7" type="ORF">G7068_12155</name>
</gene>
<keyword evidence="2" id="KW-0805">Transcription regulation</keyword>
<dbReference type="SUPFAM" id="SSF88946">
    <property type="entry name" value="Sigma2 domain of RNA polymerase sigma factors"/>
    <property type="match status" value="1"/>
</dbReference>
<dbReference type="NCBIfam" id="TIGR02937">
    <property type="entry name" value="sigma70-ECF"/>
    <property type="match status" value="1"/>
</dbReference>
<dbReference type="InterPro" id="IPR007627">
    <property type="entry name" value="RNA_pol_sigma70_r2"/>
</dbReference>
<keyword evidence="4" id="KW-0238">DNA-binding</keyword>
<evidence type="ECO:0000256" key="2">
    <source>
        <dbReference type="ARBA" id="ARBA00023015"/>
    </source>
</evidence>
<organism evidence="7 8">
    <name type="scientific">Leucobacter viscericola</name>
    <dbReference type="NCBI Taxonomy" id="2714935"/>
    <lineage>
        <taxon>Bacteria</taxon>
        <taxon>Bacillati</taxon>
        <taxon>Actinomycetota</taxon>
        <taxon>Actinomycetes</taxon>
        <taxon>Micrococcales</taxon>
        <taxon>Microbacteriaceae</taxon>
        <taxon>Leucobacter</taxon>
    </lineage>
</organism>
<evidence type="ECO:0000313" key="8">
    <source>
        <dbReference type="Proteomes" id="UP000502677"/>
    </source>
</evidence>
<evidence type="ECO:0000259" key="6">
    <source>
        <dbReference type="Pfam" id="PF04542"/>
    </source>
</evidence>
<reference evidence="7 8" key="1">
    <citation type="submission" date="2020-03" db="EMBL/GenBank/DDBJ databases">
        <title>Leucobacter sp. nov., isolated from beetles.</title>
        <authorList>
            <person name="Hyun D.-W."/>
            <person name="Bae J.-W."/>
        </authorList>
    </citation>
    <scope>NUCLEOTIDE SEQUENCE [LARGE SCALE GENOMIC DNA]</scope>
    <source>
        <strain evidence="7 8">HDW9C</strain>
    </source>
</reference>
<dbReference type="EMBL" id="CP049863">
    <property type="protein sequence ID" value="QIK63862.1"/>
    <property type="molecule type" value="Genomic_DNA"/>
</dbReference>
<dbReference type="PANTHER" id="PTHR43133:SF8">
    <property type="entry name" value="RNA POLYMERASE SIGMA FACTOR HI_1459-RELATED"/>
    <property type="match status" value="1"/>
</dbReference>
<evidence type="ECO:0000256" key="3">
    <source>
        <dbReference type="ARBA" id="ARBA00023082"/>
    </source>
</evidence>
<keyword evidence="3" id="KW-0731">Sigma factor</keyword>
<proteinExistence type="inferred from homology"/>
<protein>
    <submittedName>
        <fullName evidence="7">Sigma-70 family RNA polymerase sigma factor</fullName>
    </submittedName>
</protein>
<evidence type="ECO:0000256" key="5">
    <source>
        <dbReference type="ARBA" id="ARBA00023163"/>
    </source>
</evidence>
<dbReference type="Pfam" id="PF04542">
    <property type="entry name" value="Sigma70_r2"/>
    <property type="match status" value="1"/>
</dbReference>
<name>A0A6G7XH76_9MICO</name>
<dbReference type="InterPro" id="IPR013325">
    <property type="entry name" value="RNA_pol_sigma_r2"/>
</dbReference>
<keyword evidence="8" id="KW-1185">Reference proteome</keyword>
<dbReference type="Gene3D" id="1.10.10.10">
    <property type="entry name" value="Winged helix-like DNA-binding domain superfamily/Winged helix DNA-binding domain"/>
    <property type="match status" value="1"/>
</dbReference>
<dbReference type="GO" id="GO:0003677">
    <property type="term" value="F:DNA binding"/>
    <property type="evidence" value="ECO:0007669"/>
    <property type="project" value="UniProtKB-KW"/>
</dbReference>
<keyword evidence="5" id="KW-0804">Transcription</keyword>
<dbReference type="PANTHER" id="PTHR43133">
    <property type="entry name" value="RNA POLYMERASE ECF-TYPE SIGMA FACTO"/>
    <property type="match status" value="1"/>
</dbReference>
<dbReference type="GO" id="GO:0016987">
    <property type="term" value="F:sigma factor activity"/>
    <property type="evidence" value="ECO:0007669"/>
    <property type="project" value="UniProtKB-KW"/>
</dbReference>
<dbReference type="AlphaFoldDB" id="A0A6G7XH76"/>
<dbReference type="InterPro" id="IPR039425">
    <property type="entry name" value="RNA_pol_sigma-70-like"/>
</dbReference>
<dbReference type="SUPFAM" id="SSF88659">
    <property type="entry name" value="Sigma3 and sigma4 domains of RNA polymerase sigma factors"/>
    <property type="match status" value="1"/>
</dbReference>